<dbReference type="RefSeq" id="WP_015898920.1">
    <property type="nucleotide sequence ID" value="NC_012440.1"/>
</dbReference>
<dbReference type="PaxDb" id="123214-PERMA_0092"/>
<reference evidence="1 2" key="1">
    <citation type="journal article" date="2009" name="J. Bacteriol.">
        <title>Complete and draft genome sequences of six members of the Aquificales.</title>
        <authorList>
            <person name="Reysenbach A.L."/>
            <person name="Hamamura N."/>
            <person name="Podar M."/>
            <person name="Griffiths E."/>
            <person name="Ferreira S."/>
            <person name="Hochstein R."/>
            <person name="Heidelberg J."/>
            <person name="Johnson J."/>
            <person name="Mead D."/>
            <person name="Pohorille A."/>
            <person name="Sarmiento M."/>
            <person name="Schweighofer K."/>
            <person name="Seshadri R."/>
            <person name="Voytek M.A."/>
        </authorList>
    </citation>
    <scope>NUCLEOTIDE SEQUENCE [LARGE SCALE GENOMIC DNA]</scope>
    <source>
        <strain evidence="2">DSM 14350 / EX-H1</strain>
    </source>
</reference>
<keyword evidence="2" id="KW-1185">Reference proteome</keyword>
<dbReference type="KEGG" id="pmx:PERMA_0092"/>
<dbReference type="Proteomes" id="UP000001366">
    <property type="component" value="Chromosome"/>
</dbReference>
<evidence type="ECO:0000313" key="2">
    <source>
        <dbReference type="Proteomes" id="UP000001366"/>
    </source>
</evidence>
<proteinExistence type="predicted"/>
<dbReference type="HOGENOM" id="CLU_2684592_0_0_0"/>
<accession>C0QT76</accession>
<dbReference type="AlphaFoldDB" id="C0QT76"/>
<sequence length="74" mass="8983">MEKLERYVQEEVDKKDDRFKKELDRCLKEAERLGNRPDIEIQIRKAGCKDVFDQYEMLIERATERYSREIGNTN</sequence>
<dbReference type="STRING" id="123214.PERMA_0092"/>
<evidence type="ECO:0000313" key="1">
    <source>
        <dbReference type="EMBL" id="ACO04816.1"/>
    </source>
</evidence>
<dbReference type="EMBL" id="CP001230">
    <property type="protein sequence ID" value="ACO04816.1"/>
    <property type="molecule type" value="Genomic_DNA"/>
</dbReference>
<protein>
    <submittedName>
        <fullName evidence="1">Uncharacterized protein</fullName>
    </submittedName>
</protein>
<organism evidence="1 2">
    <name type="scientific">Persephonella marina (strain DSM 14350 / EX-H1)</name>
    <dbReference type="NCBI Taxonomy" id="123214"/>
    <lineage>
        <taxon>Bacteria</taxon>
        <taxon>Pseudomonadati</taxon>
        <taxon>Aquificota</taxon>
        <taxon>Aquificia</taxon>
        <taxon>Aquificales</taxon>
        <taxon>Hydrogenothermaceae</taxon>
        <taxon>Persephonella</taxon>
    </lineage>
</organism>
<gene>
    <name evidence="1" type="ordered locus">PERMA_0092</name>
</gene>
<name>C0QT76_PERMH</name>